<reference evidence="1" key="2">
    <citation type="submission" date="2023-04" db="EMBL/GenBank/DDBJ databases">
        <authorList>
            <person name="Bruccoleri R.E."/>
            <person name="Oakeley E.J."/>
            <person name="Faust A.-M."/>
            <person name="Dessus-Babus S."/>
            <person name="Altorfer M."/>
            <person name="Burckhardt D."/>
            <person name="Oertli M."/>
            <person name="Naumann U."/>
            <person name="Petersen F."/>
            <person name="Wong J."/>
        </authorList>
    </citation>
    <scope>NUCLEOTIDE SEQUENCE</scope>
    <source>
        <strain evidence="1">GSM-AAB239-AS_SAM_17_03QT</strain>
        <tissue evidence="1">Leaf</tissue>
    </source>
</reference>
<keyword evidence="2" id="KW-1185">Reference proteome</keyword>
<proteinExistence type="predicted"/>
<gene>
    <name evidence="1" type="ORF">M6B38_147230</name>
</gene>
<comment type="caution">
    <text evidence="1">The sequence shown here is derived from an EMBL/GenBank/DDBJ whole genome shotgun (WGS) entry which is preliminary data.</text>
</comment>
<dbReference type="EMBL" id="JANAVB010030819">
    <property type="protein sequence ID" value="KAJ6812758.1"/>
    <property type="molecule type" value="Genomic_DNA"/>
</dbReference>
<evidence type="ECO:0000313" key="2">
    <source>
        <dbReference type="Proteomes" id="UP001140949"/>
    </source>
</evidence>
<protein>
    <submittedName>
        <fullName evidence="1">Gibberellin 2-beta-dioxygenase 8-like</fullName>
    </submittedName>
</protein>
<name>A0AAX6F917_IRIPA</name>
<dbReference type="AlphaFoldDB" id="A0AAX6F917"/>
<evidence type="ECO:0000313" key="1">
    <source>
        <dbReference type="EMBL" id="KAJ6812758.1"/>
    </source>
</evidence>
<sequence length="44" mass="4632">MGMVGISVRLMEGASKQCGRSVLIAFECVLTTWISKAGLGVEVC</sequence>
<organism evidence="1 2">
    <name type="scientific">Iris pallida</name>
    <name type="common">Sweet iris</name>
    <dbReference type="NCBI Taxonomy" id="29817"/>
    <lineage>
        <taxon>Eukaryota</taxon>
        <taxon>Viridiplantae</taxon>
        <taxon>Streptophyta</taxon>
        <taxon>Embryophyta</taxon>
        <taxon>Tracheophyta</taxon>
        <taxon>Spermatophyta</taxon>
        <taxon>Magnoliopsida</taxon>
        <taxon>Liliopsida</taxon>
        <taxon>Asparagales</taxon>
        <taxon>Iridaceae</taxon>
        <taxon>Iridoideae</taxon>
        <taxon>Irideae</taxon>
        <taxon>Iris</taxon>
    </lineage>
</organism>
<reference evidence="1" key="1">
    <citation type="journal article" date="2023" name="GigaByte">
        <title>Genome assembly of the bearded iris, Iris pallida Lam.</title>
        <authorList>
            <person name="Bruccoleri R.E."/>
            <person name="Oakeley E.J."/>
            <person name="Faust A.M.E."/>
            <person name="Altorfer M."/>
            <person name="Dessus-Babus S."/>
            <person name="Burckhardt D."/>
            <person name="Oertli M."/>
            <person name="Naumann U."/>
            <person name="Petersen F."/>
            <person name="Wong J."/>
        </authorList>
    </citation>
    <scope>NUCLEOTIDE SEQUENCE</scope>
    <source>
        <strain evidence="1">GSM-AAB239-AS_SAM_17_03QT</strain>
    </source>
</reference>
<accession>A0AAX6F917</accession>
<dbReference type="Proteomes" id="UP001140949">
    <property type="component" value="Unassembled WGS sequence"/>
</dbReference>